<comment type="caution">
    <text evidence="2">The sequence shown here is derived from an EMBL/GenBank/DDBJ whole genome shotgun (WGS) entry which is preliminary data.</text>
</comment>
<evidence type="ECO:0000313" key="3">
    <source>
        <dbReference type="Proteomes" id="UP000580709"/>
    </source>
</evidence>
<dbReference type="PROSITE" id="PS50943">
    <property type="entry name" value="HTH_CROC1"/>
    <property type="match status" value="1"/>
</dbReference>
<evidence type="ECO:0000313" key="2">
    <source>
        <dbReference type="EMBL" id="MBA4504783.1"/>
    </source>
</evidence>
<evidence type="ECO:0000259" key="1">
    <source>
        <dbReference type="PROSITE" id="PS50943"/>
    </source>
</evidence>
<dbReference type="CDD" id="cd00093">
    <property type="entry name" value="HTH_XRE"/>
    <property type="match status" value="1"/>
</dbReference>
<dbReference type="GO" id="GO:0003677">
    <property type="term" value="F:DNA binding"/>
    <property type="evidence" value="ECO:0007669"/>
    <property type="project" value="InterPro"/>
</dbReference>
<reference evidence="2 3" key="1">
    <citation type="submission" date="2020-07" db="EMBL/GenBank/DDBJ databases">
        <authorList>
            <person name="Khare M."/>
        </authorList>
    </citation>
    <scope>NUCLEOTIDE SEQUENCE [LARGE SCALE GENOMIC DNA]</scope>
    <source>
        <strain evidence="2 3">P8776</strain>
    </source>
</reference>
<organism evidence="2 3">
    <name type="scientific">Corynebacterium sanguinis</name>
    <dbReference type="NCBI Taxonomy" id="2594913"/>
    <lineage>
        <taxon>Bacteria</taxon>
        <taxon>Bacillati</taxon>
        <taxon>Actinomycetota</taxon>
        <taxon>Actinomycetes</taxon>
        <taxon>Mycobacteriales</taxon>
        <taxon>Corynebacteriaceae</taxon>
        <taxon>Corynebacterium</taxon>
    </lineage>
</organism>
<feature type="domain" description="HTH cro/C1-type" evidence="1">
    <location>
        <begin position="56"/>
        <end position="104"/>
    </location>
</feature>
<dbReference type="Proteomes" id="UP000580709">
    <property type="component" value="Unassembled WGS sequence"/>
</dbReference>
<name>A0A838WVE7_9CORY</name>
<dbReference type="AlphaFoldDB" id="A0A838WVE7"/>
<dbReference type="Pfam" id="PF01381">
    <property type="entry name" value="HTH_3"/>
    <property type="match status" value="1"/>
</dbReference>
<keyword evidence="3" id="KW-1185">Reference proteome</keyword>
<dbReference type="EMBL" id="JACEOR010000206">
    <property type="protein sequence ID" value="MBA4504783.1"/>
    <property type="molecule type" value="Genomic_DNA"/>
</dbReference>
<dbReference type="Gene3D" id="1.10.260.40">
    <property type="entry name" value="lambda repressor-like DNA-binding domains"/>
    <property type="match status" value="1"/>
</dbReference>
<dbReference type="InterPro" id="IPR001387">
    <property type="entry name" value="Cro/C1-type_HTH"/>
</dbReference>
<proteinExistence type="predicted"/>
<gene>
    <name evidence="2" type="ORF">H0H28_05485</name>
</gene>
<accession>A0A838WVE7</accession>
<dbReference type="InterPro" id="IPR010982">
    <property type="entry name" value="Lambda_DNA-bd_dom_sf"/>
</dbReference>
<dbReference type="RefSeq" id="WP_181729678.1">
    <property type="nucleotide sequence ID" value="NZ_JACEOR010000206.1"/>
</dbReference>
<dbReference type="SUPFAM" id="SSF47413">
    <property type="entry name" value="lambda repressor-like DNA-binding domains"/>
    <property type="match status" value="1"/>
</dbReference>
<protein>
    <submittedName>
        <fullName evidence="2">Helix-turn-helix transcriptional regulator</fullName>
    </submittedName>
</protein>
<sequence>MFSAERPSAAPADAFPNWNELAAADIDDPVYRIAAEVRGNLTAVIKDFIARGWVASQGDLATKLGLPRSTFSRWVRGTVWPDTRTLAFLEVALERPIWPSAAASDSDTIPEALRGTDR</sequence>